<dbReference type="EMBL" id="JAVFWL010000002">
    <property type="protein sequence ID" value="KAK6738669.1"/>
    <property type="molecule type" value="Genomic_DNA"/>
</dbReference>
<gene>
    <name evidence="3" type="primary">Necator_chrII.g8449</name>
    <name evidence="3" type="ORF">RB195_020655</name>
</gene>
<dbReference type="Proteomes" id="UP001303046">
    <property type="component" value="Unassembled WGS sequence"/>
</dbReference>
<comment type="caution">
    <text evidence="3">The sequence shown here is derived from an EMBL/GenBank/DDBJ whole genome shotgun (WGS) entry which is preliminary data.</text>
</comment>
<keyword evidence="2" id="KW-0732">Signal</keyword>
<evidence type="ECO:0000256" key="2">
    <source>
        <dbReference type="SAM" id="SignalP"/>
    </source>
</evidence>
<feature type="chain" id="PRO_5047089075" evidence="2">
    <location>
        <begin position="22"/>
        <end position="585"/>
    </location>
</feature>
<sequence length="585" mass="68556">MDAVCLRLLVILVAIFPLTITDDACKFLNDDYCFRFGQMPCYQKICECEQKNCTDVTECVLSPWCDPSGKVLLTNERCWLAVRSAVSHFFNQLSVLYSVSQMPSSSHIPRIRSIIRFRLPKYFDPERYIWNRFSSADAILVDISKRDDYDSNNNDWRRTRLYYVLDKAPYRPRIYMEATNYRKYPNIWQKDMSVCMHPYMNGFIMNLKDGDVLREVDQLIKCGHRVEEHYKKLTQMPSPTFRNTSMLVDVDKQSIPYAIFKYHNFGARREGGWNHLKDLASKAQAANVQALGWRSRPIRRLNELEREMYTLKELGFVGVLLHDSDQIELANKTFSPINHDCNSLRKNCLNREKNNGYCFIYRGGCPKNEDVESKLEKSTSEKLLRRCQRWKRKCEQKYPKHYACKQLRRKCSALNITVTAGTNNDSLSSEEDRNEQLPKQKLEKMCTKWERKCAEKWPNHYSCRMLKKKCSFQNPIIQPITGLRAGNTTNSAESVNVNDRGKILEQCQKWKKTCAQKYPEHFSCRQYRRRCKFVDAQSREIRTNSTVIVSSLFHTVDINPNNSTVRGKHQSDEDSDETSDLLNES</sequence>
<protein>
    <submittedName>
        <fullName evidence="3">Uncharacterized protein</fullName>
    </submittedName>
</protein>
<evidence type="ECO:0000256" key="1">
    <source>
        <dbReference type="SAM" id="MobiDB-lite"/>
    </source>
</evidence>
<feature type="signal peptide" evidence="2">
    <location>
        <begin position="1"/>
        <end position="21"/>
    </location>
</feature>
<evidence type="ECO:0000313" key="3">
    <source>
        <dbReference type="EMBL" id="KAK6738669.1"/>
    </source>
</evidence>
<organism evidence="3 4">
    <name type="scientific">Necator americanus</name>
    <name type="common">Human hookworm</name>
    <dbReference type="NCBI Taxonomy" id="51031"/>
    <lineage>
        <taxon>Eukaryota</taxon>
        <taxon>Metazoa</taxon>
        <taxon>Ecdysozoa</taxon>
        <taxon>Nematoda</taxon>
        <taxon>Chromadorea</taxon>
        <taxon>Rhabditida</taxon>
        <taxon>Rhabditina</taxon>
        <taxon>Rhabditomorpha</taxon>
        <taxon>Strongyloidea</taxon>
        <taxon>Ancylostomatidae</taxon>
        <taxon>Bunostominae</taxon>
        <taxon>Necator</taxon>
    </lineage>
</organism>
<reference evidence="3 4" key="1">
    <citation type="submission" date="2023-08" db="EMBL/GenBank/DDBJ databases">
        <title>A Necator americanus chromosomal reference genome.</title>
        <authorList>
            <person name="Ilik V."/>
            <person name="Petrzelkova K.J."/>
            <person name="Pardy F."/>
            <person name="Fuh T."/>
            <person name="Niatou-Singa F.S."/>
            <person name="Gouil Q."/>
            <person name="Baker L."/>
            <person name="Ritchie M.E."/>
            <person name="Jex A.R."/>
            <person name="Gazzola D."/>
            <person name="Li H."/>
            <person name="Toshio Fujiwara R."/>
            <person name="Zhan B."/>
            <person name="Aroian R.V."/>
            <person name="Pafco B."/>
            <person name="Schwarz E.M."/>
        </authorList>
    </citation>
    <scope>NUCLEOTIDE SEQUENCE [LARGE SCALE GENOMIC DNA]</scope>
    <source>
        <strain evidence="3 4">Aroian</strain>
        <tissue evidence="3">Whole animal</tissue>
    </source>
</reference>
<feature type="region of interest" description="Disordered" evidence="1">
    <location>
        <begin position="559"/>
        <end position="585"/>
    </location>
</feature>
<keyword evidence="4" id="KW-1185">Reference proteome</keyword>
<accession>A0ABR1CJU6</accession>
<evidence type="ECO:0000313" key="4">
    <source>
        <dbReference type="Proteomes" id="UP001303046"/>
    </source>
</evidence>
<name>A0ABR1CJU6_NECAM</name>
<proteinExistence type="predicted"/>